<dbReference type="Pfam" id="PF20151">
    <property type="entry name" value="DUF6533"/>
    <property type="match status" value="1"/>
</dbReference>
<feature type="transmembrane region" description="Helical" evidence="1">
    <location>
        <begin position="198"/>
        <end position="216"/>
    </location>
</feature>
<evidence type="ECO:0000313" key="3">
    <source>
        <dbReference type="EMBL" id="GJE88008.1"/>
    </source>
</evidence>
<keyword evidence="1" id="KW-1133">Transmembrane helix</keyword>
<dbReference type="InterPro" id="IPR045340">
    <property type="entry name" value="DUF6533"/>
</dbReference>
<dbReference type="AlphaFoldDB" id="A0A9P3G2T8"/>
<sequence>MDTPSTALKPQFFLHTSLSLSATVILLYDHIITFDNECRRIWTRPWCKASAIFLLTRYVAFFVIPVMLYTDFPEMSAPTVSPRSQPSASEPQALCTDHFKLYRQIAIGIMQLIVAANQFLRVYALYGRDRRVAAAVALVAGTVGAISVWSITVRETSDAEANCHLILSGETTKCEPYVWASYSLFYPAKSHPLHEGMAIVWVAYFAYDLLIFALMLTKAARDRAQLAQAERGSLITIVYRDGAMYFA</sequence>
<keyword evidence="1" id="KW-0812">Transmembrane</keyword>
<name>A0A9P3G2T8_9APHY</name>
<reference evidence="3 4" key="1">
    <citation type="submission" date="2021-08" db="EMBL/GenBank/DDBJ databases">
        <title>Draft Genome Sequence of Phanerochaete sordida strain YK-624.</title>
        <authorList>
            <person name="Mori T."/>
            <person name="Dohra H."/>
            <person name="Suzuki T."/>
            <person name="Kawagishi H."/>
            <person name="Hirai H."/>
        </authorList>
    </citation>
    <scope>NUCLEOTIDE SEQUENCE [LARGE SCALE GENOMIC DNA]</scope>
    <source>
        <strain evidence="3 4">YK-624</strain>
    </source>
</reference>
<protein>
    <recommendedName>
        <fullName evidence="2">DUF6533 domain-containing protein</fullName>
    </recommendedName>
</protein>
<keyword evidence="4" id="KW-1185">Reference proteome</keyword>
<dbReference type="OrthoDB" id="2686513at2759"/>
<evidence type="ECO:0000259" key="2">
    <source>
        <dbReference type="Pfam" id="PF20151"/>
    </source>
</evidence>
<feature type="transmembrane region" description="Helical" evidence="1">
    <location>
        <begin position="101"/>
        <end position="120"/>
    </location>
</feature>
<feature type="transmembrane region" description="Helical" evidence="1">
    <location>
        <begin position="132"/>
        <end position="152"/>
    </location>
</feature>
<dbReference type="EMBL" id="BPQB01000008">
    <property type="protein sequence ID" value="GJE88008.1"/>
    <property type="molecule type" value="Genomic_DNA"/>
</dbReference>
<feature type="transmembrane region" description="Helical" evidence="1">
    <location>
        <begin position="12"/>
        <end position="28"/>
    </location>
</feature>
<feature type="transmembrane region" description="Helical" evidence="1">
    <location>
        <begin position="49"/>
        <end position="69"/>
    </location>
</feature>
<gene>
    <name evidence="3" type="ORF">PsYK624_040910</name>
</gene>
<proteinExistence type="predicted"/>
<feature type="domain" description="DUF6533" evidence="2">
    <location>
        <begin position="18"/>
        <end position="61"/>
    </location>
</feature>
<keyword evidence="1" id="KW-0472">Membrane</keyword>
<evidence type="ECO:0000313" key="4">
    <source>
        <dbReference type="Proteomes" id="UP000703269"/>
    </source>
</evidence>
<organism evidence="3 4">
    <name type="scientific">Phanerochaete sordida</name>
    <dbReference type="NCBI Taxonomy" id="48140"/>
    <lineage>
        <taxon>Eukaryota</taxon>
        <taxon>Fungi</taxon>
        <taxon>Dikarya</taxon>
        <taxon>Basidiomycota</taxon>
        <taxon>Agaricomycotina</taxon>
        <taxon>Agaricomycetes</taxon>
        <taxon>Polyporales</taxon>
        <taxon>Phanerochaetaceae</taxon>
        <taxon>Phanerochaete</taxon>
    </lineage>
</organism>
<comment type="caution">
    <text evidence="3">The sequence shown here is derived from an EMBL/GenBank/DDBJ whole genome shotgun (WGS) entry which is preliminary data.</text>
</comment>
<accession>A0A9P3G2T8</accession>
<dbReference type="Proteomes" id="UP000703269">
    <property type="component" value="Unassembled WGS sequence"/>
</dbReference>
<evidence type="ECO:0000256" key="1">
    <source>
        <dbReference type="SAM" id="Phobius"/>
    </source>
</evidence>